<dbReference type="Gene3D" id="3.30.420.10">
    <property type="entry name" value="Ribonuclease H-like superfamily/Ribonuclease H"/>
    <property type="match status" value="1"/>
</dbReference>
<organism evidence="2 3">
    <name type="scientific">Bremia lactucae</name>
    <name type="common">Lettuce downy mildew</name>
    <dbReference type="NCBI Taxonomy" id="4779"/>
    <lineage>
        <taxon>Eukaryota</taxon>
        <taxon>Sar</taxon>
        <taxon>Stramenopiles</taxon>
        <taxon>Oomycota</taxon>
        <taxon>Peronosporomycetes</taxon>
        <taxon>Peronosporales</taxon>
        <taxon>Peronosporaceae</taxon>
        <taxon>Bremia</taxon>
    </lineage>
</organism>
<feature type="domain" description="Integrase catalytic" evidence="1">
    <location>
        <begin position="1"/>
        <end position="76"/>
    </location>
</feature>
<gene>
    <name evidence="2" type="ORF">CCR75_003512</name>
</gene>
<keyword evidence="3" id="KW-1185">Reference proteome</keyword>
<dbReference type="AlphaFoldDB" id="A0A976FRH7"/>
<name>A0A976FRH7_BRELC</name>
<comment type="caution">
    <text evidence="2">The sequence shown here is derived from an EMBL/GenBank/DDBJ whole genome shotgun (WGS) entry which is preliminary data.</text>
</comment>
<accession>A0A976FRH7</accession>
<evidence type="ECO:0000259" key="1">
    <source>
        <dbReference type="PROSITE" id="PS50994"/>
    </source>
</evidence>
<evidence type="ECO:0000313" key="3">
    <source>
        <dbReference type="Proteomes" id="UP000294530"/>
    </source>
</evidence>
<protein>
    <recommendedName>
        <fullName evidence="1">Integrase catalytic domain-containing protein</fullName>
    </recommendedName>
</protein>
<dbReference type="InterPro" id="IPR036397">
    <property type="entry name" value="RNaseH_sf"/>
</dbReference>
<dbReference type="SUPFAM" id="SSF53098">
    <property type="entry name" value="Ribonuclease H-like"/>
    <property type="match status" value="1"/>
</dbReference>
<dbReference type="EMBL" id="SHOA02000004">
    <property type="protein sequence ID" value="TDH71199.1"/>
    <property type="molecule type" value="Genomic_DNA"/>
</dbReference>
<dbReference type="RefSeq" id="XP_067820698.1">
    <property type="nucleotide sequence ID" value="XM_067961606.1"/>
</dbReference>
<dbReference type="GO" id="GO:0003676">
    <property type="term" value="F:nucleic acid binding"/>
    <property type="evidence" value="ECO:0007669"/>
    <property type="project" value="InterPro"/>
</dbReference>
<reference evidence="2 3" key="1">
    <citation type="journal article" date="2021" name="Genome Biol.">
        <title>AFLAP: assembly-free linkage analysis pipeline using k-mers from genome sequencing data.</title>
        <authorList>
            <person name="Fletcher K."/>
            <person name="Zhang L."/>
            <person name="Gil J."/>
            <person name="Han R."/>
            <person name="Cavanaugh K."/>
            <person name="Michelmore R."/>
        </authorList>
    </citation>
    <scope>NUCLEOTIDE SEQUENCE [LARGE SCALE GENOMIC DNA]</scope>
    <source>
        <strain evidence="2 3">SF5</strain>
    </source>
</reference>
<dbReference type="InterPro" id="IPR012337">
    <property type="entry name" value="RNaseH-like_sf"/>
</dbReference>
<dbReference type="OrthoDB" id="167332at2759"/>
<dbReference type="PROSITE" id="PS50994">
    <property type="entry name" value="INTEGRASE"/>
    <property type="match status" value="1"/>
</dbReference>
<dbReference type="GO" id="GO:0015074">
    <property type="term" value="P:DNA integration"/>
    <property type="evidence" value="ECO:0007669"/>
    <property type="project" value="InterPro"/>
</dbReference>
<dbReference type="Proteomes" id="UP000294530">
    <property type="component" value="Unassembled WGS sequence"/>
</dbReference>
<evidence type="ECO:0000313" key="2">
    <source>
        <dbReference type="EMBL" id="TDH71199.1"/>
    </source>
</evidence>
<dbReference type="GeneID" id="94347277"/>
<dbReference type="InterPro" id="IPR001584">
    <property type="entry name" value="Integrase_cat-core"/>
</dbReference>
<proteinExistence type="predicted"/>
<dbReference type="KEGG" id="blac:94347277"/>
<sequence>MKVLHTFMPVYTPWVNGTVERLNCDILQVMRLLLLENQLDTQSWECLIPLKQANLNQSPVKSLDGRALIKLFTGLQVSTPLDTALLPRNVKMKEKLMHIDLAAVDEELKAPREVGLNA</sequence>